<feature type="compositionally biased region" description="Polar residues" evidence="1">
    <location>
        <begin position="254"/>
        <end position="271"/>
    </location>
</feature>
<feature type="region of interest" description="Disordered" evidence="1">
    <location>
        <begin position="207"/>
        <end position="296"/>
    </location>
</feature>
<organism evidence="2 3">
    <name type="scientific">Cyclotella atomus</name>
    <dbReference type="NCBI Taxonomy" id="382360"/>
    <lineage>
        <taxon>Eukaryota</taxon>
        <taxon>Sar</taxon>
        <taxon>Stramenopiles</taxon>
        <taxon>Ochrophyta</taxon>
        <taxon>Bacillariophyta</taxon>
        <taxon>Coscinodiscophyceae</taxon>
        <taxon>Thalassiosirophycidae</taxon>
        <taxon>Stephanodiscales</taxon>
        <taxon>Stephanodiscaceae</taxon>
        <taxon>Cyclotella</taxon>
    </lineage>
</organism>
<dbReference type="EMBL" id="JALLPJ020001291">
    <property type="protein sequence ID" value="KAL3771240.1"/>
    <property type="molecule type" value="Genomic_DNA"/>
</dbReference>
<gene>
    <name evidence="2" type="ORF">ACHAWO_005180</name>
</gene>
<feature type="compositionally biased region" description="Acidic residues" evidence="1">
    <location>
        <begin position="311"/>
        <end position="327"/>
    </location>
</feature>
<feature type="region of interest" description="Disordered" evidence="1">
    <location>
        <begin position="1"/>
        <end position="70"/>
    </location>
</feature>
<feature type="region of interest" description="Disordered" evidence="1">
    <location>
        <begin position="311"/>
        <end position="341"/>
    </location>
</feature>
<name>A0ABD3NEL0_9STRA</name>
<feature type="compositionally biased region" description="Basic and acidic residues" evidence="1">
    <location>
        <begin position="208"/>
        <end position="227"/>
    </location>
</feature>
<accession>A0ABD3NEL0</accession>
<comment type="caution">
    <text evidence="2">The sequence shown here is derived from an EMBL/GenBank/DDBJ whole genome shotgun (WGS) entry which is preliminary data.</text>
</comment>
<evidence type="ECO:0000313" key="2">
    <source>
        <dbReference type="EMBL" id="KAL3771240.1"/>
    </source>
</evidence>
<feature type="compositionally biased region" description="Polar residues" evidence="1">
    <location>
        <begin position="1"/>
        <end position="13"/>
    </location>
</feature>
<sequence length="384" mass="42344">MAGSTSSISSNEGRNTKPAAAVGRGSPPVPASAGGSQSSRMQTPPPPSVGQQSVNNSQPSSPSAASRNALGISHGWGVGLAHSGSYLATSVRTVSNIPMLVEDPDTYDAIKNIMIEKKAREQSQLEMRAKQQVARKKQLPTPEEREKIAEKREAAVLQITQGKEKLQKLLLERDELEKSIRSEWDEKIKKFKKDSLLKEEEAINILKSNHEEEMKQLKQDVEAQNKADDDELAAKLTEMDEEKKRKADGDKTATAPTSDNTTSELNAPSTPKRQKLNEPVEDGEMGDSKEPNDLYDDLFESPVKAALKQEEIEDSDHELFGDSDDEVEKSPGGQKKEELNKINGDLNDLNKIKSQMVWLLKQVITAEAKLKMKQKMQAKADTTS</sequence>
<dbReference type="AlphaFoldDB" id="A0ABD3NEL0"/>
<evidence type="ECO:0000256" key="1">
    <source>
        <dbReference type="SAM" id="MobiDB-lite"/>
    </source>
</evidence>
<protein>
    <submittedName>
        <fullName evidence="2">Uncharacterized protein</fullName>
    </submittedName>
</protein>
<reference evidence="2 3" key="1">
    <citation type="submission" date="2024-10" db="EMBL/GenBank/DDBJ databases">
        <title>Updated reference genomes for cyclostephanoid diatoms.</title>
        <authorList>
            <person name="Roberts W.R."/>
            <person name="Alverson A.J."/>
        </authorList>
    </citation>
    <scope>NUCLEOTIDE SEQUENCE [LARGE SCALE GENOMIC DNA]</scope>
    <source>
        <strain evidence="2 3">AJA010-31</strain>
    </source>
</reference>
<proteinExistence type="predicted"/>
<feature type="compositionally biased region" description="Basic and acidic residues" evidence="1">
    <location>
        <begin position="237"/>
        <end position="251"/>
    </location>
</feature>
<keyword evidence="3" id="KW-1185">Reference proteome</keyword>
<dbReference type="Proteomes" id="UP001530400">
    <property type="component" value="Unassembled WGS sequence"/>
</dbReference>
<evidence type="ECO:0000313" key="3">
    <source>
        <dbReference type="Proteomes" id="UP001530400"/>
    </source>
</evidence>
<feature type="compositionally biased region" description="Low complexity" evidence="1">
    <location>
        <begin position="49"/>
        <end position="69"/>
    </location>
</feature>